<dbReference type="NCBIfam" id="NF041496">
    <property type="entry name" value="MobQ"/>
    <property type="match status" value="1"/>
</dbReference>
<dbReference type="Pfam" id="PF03389">
    <property type="entry name" value="MobA_MobL"/>
    <property type="match status" value="1"/>
</dbReference>
<evidence type="ECO:0000256" key="2">
    <source>
        <dbReference type="ARBA" id="ARBA00022971"/>
    </source>
</evidence>
<name>A0ABZ0HYD1_9HYPH</name>
<evidence type="ECO:0000313" key="5">
    <source>
        <dbReference type="Proteomes" id="UP001626536"/>
    </source>
</evidence>
<geneLocation type="plasmid" evidence="4 5">
    <name>pRX1</name>
</geneLocation>
<evidence type="ECO:0000313" key="4">
    <source>
        <dbReference type="EMBL" id="WOJ91743.1"/>
    </source>
</evidence>
<feature type="domain" description="MobA/MobL protein" evidence="3">
    <location>
        <begin position="17"/>
        <end position="203"/>
    </location>
</feature>
<organism evidence="4 5">
    <name type="scientific">Methylocapsa polymorpha</name>
    <dbReference type="NCBI Taxonomy" id="3080828"/>
    <lineage>
        <taxon>Bacteria</taxon>
        <taxon>Pseudomonadati</taxon>
        <taxon>Pseudomonadota</taxon>
        <taxon>Alphaproteobacteria</taxon>
        <taxon>Hyphomicrobiales</taxon>
        <taxon>Beijerinckiaceae</taxon>
        <taxon>Methylocapsa</taxon>
    </lineage>
</organism>
<proteinExistence type="inferred from homology"/>
<dbReference type="Gene3D" id="3.30.930.30">
    <property type="match status" value="1"/>
</dbReference>
<dbReference type="InterPro" id="IPR005053">
    <property type="entry name" value="MobA_MobL"/>
</dbReference>
<keyword evidence="2" id="KW-0184">Conjugation</keyword>
<evidence type="ECO:0000256" key="1">
    <source>
        <dbReference type="ARBA" id="ARBA00010873"/>
    </source>
</evidence>
<dbReference type="Pfam" id="PF13604">
    <property type="entry name" value="AAA_30"/>
    <property type="match status" value="1"/>
</dbReference>
<gene>
    <name evidence="4" type="primary">mobQ</name>
    <name evidence="4" type="ORF">RZS28_18620</name>
</gene>
<protein>
    <submittedName>
        <fullName evidence="4">MobQ family relaxase</fullName>
    </submittedName>
</protein>
<reference evidence="4 5" key="1">
    <citation type="submission" date="2023-10" db="EMBL/GenBank/DDBJ databases">
        <title>Novel methanotroph of the genus Methylocapsa from a subarctic wetland.</title>
        <authorList>
            <person name="Belova S.E."/>
            <person name="Oshkin I.Y."/>
            <person name="Miroshnikov K."/>
            <person name="Dedysh S.N."/>
        </authorList>
    </citation>
    <scope>NUCLEOTIDE SEQUENCE [LARGE SCALE GENOMIC DNA]</scope>
    <source>
        <strain evidence="4 5">RX1</strain>
        <plasmid evidence="4 5">pRX1</plasmid>
    </source>
</reference>
<keyword evidence="4" id="KW-0614">Plasmid</keyword>
<comment type="similarity">
    <text evidence="1">Belongs to the MobA/MobL family.</text>
</comment>
<sequence>MAIYYLNVKTVSRSQGRSVVAAAAYCSRSKLHDDRLGEDHDFSAVLDIVHSEMLLPKNGPDRWLDREVLWNEVEATEGRKDAQLAREVELVIPGELSRVEGIRLARQFLGDLFVGMGMVVDFSIHGVVGTDGREMVYAHALLSMREISAAGFGKKQRVWNSPKELLKWRKQWASLANKCLADAGRKERIDDRANSVRGRGLEPPRVGWLEHASVVDVETAWWNGERIIAEPGLALEALVQVGRSFSRRDLAKFVKERTADEEQFLIALSRVESSTGIVRLGVGDDGEECFSTRTSGGLMGPKEAADVRSFEDSAGRSIGAGGLSEAAKAWEAEGLRIRGVGLTYDLAKAFQKRTGIKSVAVHGILGRWKKKEDLLEERDVLVVNDVAKLSEKQKKWMLAAARAVHAKLVLVDGEKFTVVDGARVGLDIEAFEMLAAE</sequence>
<dbReference type="EMBL" id="CP136863">
    <property type="protein sequence ID" value="WOJ91743.1"/>
    <property type="molecule type" value="Genomic_DNA"/>
</dbReference>
<accession>A0ABZ0HYD1</accession>
<keyword evidence="5" id="KW-1185">Reference proteome</keyword>
<dbReference type="RefSeq" id="WP_318655170.1">
    <property type="nucleotide sequence ID" value="NZ_CP136863.1"/>
</dbReference>
<dbReference type="Proteomes" id="UP001626536">
    <property type="component" value="Plasmid pRX1"/>
</dbReference>
<evidence type="ECO:0000259" key="3">
    <source>
        <dbReference type="Pfam" id="PF03389"/>
    </source>
</evidence>